<dbReference type="AlphaFoldDB" id="Q8FLH5"/>
<protein>
    <submittedName>
        <fullName evidence="3">Putative transposase</fullName>
    </submittedName>
</protein>
<dbReference type="PANTHER" id="PTHR46637:SF1">
    <property type="entry name" value="BLL5188 PROTEIN"/>
    <property type="match status" value="1"/>
</dbReference>
<evidence type="ECO:0000313" key="3">
    <source>
        <dbReference type="EMBL" id="BAC19782.1"/>
    </source>
</evidence>
<proteinExistence type="predicted"/>
<dbReference type="InterPro" id="IPR052909">
    <property type="entry name" value="Transposase_6_like"/>
</dbReference>
<feature type="domain" description="Insertion element IS402-like" evidence="2">
    <location>
        <begin position="24"/>
        <end position="94"/>
    </location>
</feature>
<geneLocation type="plasmid" evidence="3 4">
    <name>pCE3</name>
</geneLocation>
<keyword evidence="4" id="KW-1185">Reference proteome</keyword>
<reference evidence="3 4" key="1">
    <citation type="submission" date="2002-05" db="EMBL/GenBank/DDBJ databases">
        <title>The entire sequence of plasmid maintained by Corynebacterium efficiens YS-314.</title>
        <authorList>
            <person name="Kawarabayasi Y."/>
            <person name="Yamazaki J."/>
            <person name="Hino Y."/>
            <person name="Kikuchi H."/>
        </authorList>
    </citation>
    <scope>NUCLEOTIDE SEQUENCE [LARGE SCALE GENOMIC DNA]</scope>
    <source>
        <strain evidence="4">DSM 44549 / YS-314 / AJ 12310 / JCM 11189 / NBRC 100395</strain>
        <plasmid evidence="4">Plasmid pCE3</plasmid>
    </source>
</reference>
<evidence type="ECO:0000256" key="1">
    <source>
        <dbReference type="SAM" id="MobiDB-lite"/>
    </source>
</evidence>
<dbReference type="Pfam" id="PF13340">
    <property type="entry name" value="DUF4096"/>
    <property type="match status" value="1"/>
</dbReference>
<dbReference type="PANTHER" id="PTHR46637">
    <property type="entry name" value="TIS1421-TRANSPOSASE PROTEIN A"/>
    <property type="match status" value="1"/>
</dbReference>
<name>Q8FLH5_COREF</name>
<dbReference type="Proteomes" id="UP000001409">
    <property type="component" value="Plasmid pCE3"/>
</dbReference>
<organism evidence="3 4">
    <name type="scientific">Corynebacterium efficiens (strain DSM 44549 / YS-314 / AJ 12310 / JCM 11189 / NBRC 100395)</name>
    <dbReference type="NCBI Taxonomy" id="196164"/>
    <lineage>
        <taxon>Bacteria</taxon>
        <taxon>Bacillati</taxon>
        <taxon>Actinomycetota</taxon>
        <taxon>Actinomycetes</taxon>
        <taxon>Mycobacteriales</taxon>
        <taxon>Corynebacteriaceae</taxon>
        <taxon>Corynebacterium</taxon>
    </lineage>
</organism>
<dbReference type="HOGENOM" id="CLU_055261_2_2_11"/>
<evidence type="ECO:0000259" key="2">
    <source>
        <dbReference type="Pfam" id="PF13340"/>
    </source>
</evidence>
<sequence>MSMGRRQPVAQRGTPDYMVGRGELTDKAWERIAPLLPDNAGGRRWRDHRQVINAILWKLRTGAPWRDLPERYGPWKTAHERLRRWTMDGTWQKILDEAIVKDDAVGEVEWIISVDSSVIRAHQHAAGARKKGGAHIRSRPSLWTENASDAPEAD</sequence>
<accession>Q8FLH5</accession>
<dbReference type="EMBL" id="AP005226">
    <property type="protein sequence ID" value="BAC19782.1"/>
    <property type="molecule type" value="Genomic_DNA"/>
</dbReference>
<dbReference type="InterPro" id="IPR025161">
    <property type="entry name" value="IS402-like_dom"/>
</dbReference>
<dbReference type="NCBIfam" id="NF033580">
    <property type="entry name" value="transpos_IS5_3"/>
    <property type="match status" value="1"/>
</dbReference>
<evidence type="ECO:0000313" key="4">
    <source>
        <dbReference type="Proteomes" id="UP000001409"/>
    </source>
</evidence>
<feature type="region of interest" description="Disordered" evidence="1">
    <location>
        <begin position="125"/>
        <end position="154"/>
    </location>
</feature>
<dbReference type="eggNOG" id="COG3293">
    <property type="taxonomic scope" value="Bacteria"/>
</dbReference>
<keyword evidence="3" id="KW-0614">Plasmid</keyword>
<feature type="compositionally biased region" description="Basic residues" evidence="1">
    <location>
        <begin position="125"/>
        <end position="138"/>
    </location>
</feature>
<dbReference type="KEGG" id="cef:CE3P007"/>